<reference evidence="1 2" key="1">
    <citation type="submission" date="2015-03" db="EMBL/GenBank/DDBJ databases">
        <authorList>
            <consortium name="Pathogen Informatics"/>
        </authorList>
    </citation>
    <scope>NUCLEOTIDE SEQUENCE [LARGE SCALE GENOMIC DNA]</scope>
    <source>
        <strain evidence="1 2">3476</strain>
    </source>
</reference>
<accession>A0A655BMT6</accession>
<sequence length="105" mass="11638">MESSNLLIALLGNGVALNRSGADSIERFQFITCFKQSLPFLNGLFALDDIIKLIKLMLVKCERDAKLADTAILAMDSTTARLNAPYNSLFRDHRSAQAVIDICQF</sequence>
<protein>
    <submittedName>
        <fullName evidence="1">Uncharacterized protein</fullName>
    </submittedName>
</protein>
<evidence type="ECO:0000313" key="1">
    <source>
        <dbReference type="EMBL" id="CNT61593.1"/>
    </source>
</evidence>
<gene>
    <name evidence="1" type="ORF">ERS008202_00339</name>
</gene>
<dbReference type="EMBL" id="CQPC01000003">
    <property type="protein sequence ID" value="CNT61593.1"/>
    <property type="molecule type" value="Genomic_DNA"/>
</dbReference>
<evidence type="ECO:0000313" key="2">
    <source>
        <dbReference type="Proteomes" id="UP000039541"/>
    </source>
</evidence>
<organism evidence="1 2">
    <name type="scientific">Salmonella enterica subsp. enterica serovar Bovismorbificans</name>
    <dbReference type="NCBI Taxonomy" id="58097"/>
    <lineage>
        <taxon>Bacteria</taxon>
        <taxon>Pseudomonadati</taxon>
        <taxon>Pseudomonadota</taxon>
        <taxon>Gammaproteobacteria</taxon>
        <taxon>Enterobacterales</taxon>
        <taxon>Enterobacteriaceae</taxon>
        <taxon>Salmonella</taxon>
    </lineage>
</organism>
<proteinExistence type="predicted"/>
<dbReference type="Proteomes" id="UP000039541">
    <property type="component" value="Unassembled WGS sequence"/>
</dbReference>
<name>A0A655BMT6_SALET</name>
<dbReference type="AlphaFoldDB" id="A0A655BMT6"/>